<evidence type="ECO:0000313" key="1">
    <source>
        <dbReference type="EMBL" id="AEP10105.1"/>
    </source>
</evidence>
<dbReference type="EMBL" id="CP002382">
    <property type="protein sequence ID" value="AEP10105.1"/>
    <property type="molecule type" value="Genomic_DNA"/>
</dbReference>
<organism evidence="1 2">
    <name type="scientific">Micavibrio aeruginosavorus (strain ARL-13)</name>
    <dbReference type="NCBI Taxonomy" id="856793"/>
    <lineage>
        <taxon>Bacteria</taxon>
        <taxon>Pseudomonadati</taxon>
        <taxon>Bdellovibrionota</taxon>
        <taxon>Bdellovibrionia</taxon>
        <taxon>Bdellovibrionales</taxon>
        <taxon>Pseudobdellovibrionaceae</taxon>
        <taxon>Micavibrio</taxon>
    </lineage>
</organism>
<accession>G2KSW0</accession>
<protein>
    <submittedName>
        <fullName evidence="1">Uncharacterized protein</fullName>
    </submittedName>
</protein>
<gene>
    <name evidence="1" type="ordered locus">MICA_1794</name>
</gene>
<dbReference type="Proteomes" id="UP000009286">
    <property type="component" value="Chromosome"/>
</dbReference>
<dbReference type="STRING" id="856793.MICA_1794"/>
<proteinExistence type="predicted"/>
<keyword evidence="2" id="KW-1185">Reference proteome</keyword>
<reference evidence="1 2" key="1">
    <citation type="journal article" date="2011" name="BMC Genomics">
        <title>Genomic insights into an obligate epibiotic bacterial predator: Micavibrio aeruginosavorus ARL-13.</title>
        <authorList>
            <person name="Wang Z."/>
            <person name="Kadouri D."/>
            <person name="Wu M."/>
        </authorList>
    </citation>
    <scope>NUCLEOTIDE SEQUENCE [LARGE SCALE GENOMIC DNA]</scope>
    <source>
        <strain evidence="1 2">ARL-13</strain>
    </source>
</reference>
<sequence>MTRDTEGLDRDFPGLLDSRFHGNDRVVMYENPNKNAYFLHLKKLHQN</sequence>
<dbReference type="AlphaFoldDB" id="G2KSW0"/>
<dbReference type="HOGENOM" id="CLU_3170180_0_0_5"/>
<dbReference type="KEGG" id="mai:MICA_1794"/>
<evidence type="ECO:0000313" key="2">
    <source>
        <dbReference type="Proteomes" id="UP000009286"/>
    </source>
</evidence>
<name>G2KSW0_MICAA</name>